<keyword evidence="2" id="KW-1185">Reference proteome</keyword>
<evidence type="ECO:0008006" key="3">
    <source>
        <dbReference type="Google" id="ProtNLM"/>
    </source>
</evidence>
<name>A0ABP9B4P8_9PSEU</name>
<dbReference type="InterPro" id="IPR035965">
    <property type="entry name" value="PAS-like_dom_sf"/>
</dbReference>
<gene>
    <name evidence="1" type="ORF">GCM10023200_27060</name>
</gene>
<comment type="caution">
    <text evidence="1">The sequence shown here is derived from an EMBL/GenBank/DDBJ whole genome shotgun (WGS) entry which is preliminary data.</text>
</comment>
<reference evidence="2" key="1">
    <citation type="journal article" date="2019" name="Int. J. Syst. Evol. Microbiol.">
        <title>The Global Catalogue of Microorganisms (GCM) 10K type strain sequencing project: providing services to taxonomists for standard genome sequencing and annotation.</title>
        <authorList>
            <consortium name="The Broad Institute Genomics Platform"/>
            <consortium name="The Broad Institute Genome Sequencing Center for Infectious Disease"/>
            <person name="Wu L."/>
            <person name="Ma J."/>
        </authorList>
    </citation>
    <scope>NUCLEOTIDE SEQUENCE [LARGE SCALE GENOMIC DNA]</scope>
    <source>
        <strain evidence="2">JCM 17979</strain>
    </source>
</reference>
<organism evidence="1 2">
    <name type="scientific">Actinomycetospora chlora</name>
    <dbReference type="NCBI Taxonomy" id="663608"/>
    <lineage>
        <taxon>Bacteria</taxon>
        <taxon>Bacillati</taxon>
        <taxon>Actinomycetota</taxon>
        <taxon>Actinomycetes</taxon>
        <taxon>Pseudonocardiales</taxon>
        <taxon>Pseudonocardiaceae</taxon>
        <taxon>Actinomycetospora</taxon>
    </lineage>
</organism>
<dbReference type="EMBL" id="BAABHO010000019">
    <property type="protein sequence ID" value="GAA4790637.1"/>
    <property type="molecule type" value="Genomic_DNA"/>
</dbReference>
<dbReference type="Gene3D" id="3.30.450.20">
    <property type="entry name" value="PAS domain"/>
    <property type="match status" value="1"/>
</dbReference>
<proteinExistence type="predicted"/>
<protein>
    <recommendedName>
        <fullName evidence="3">Photoactive yellow protein</fullName>
    </recommendedName>
</protein>
<accession>A0ABP9B4P8</accession>
<evidence type="ECO:0000313" key="1">
    <source>
        <dbReference type="EMBL" id="GAA4790637.1"/>
    </source>
</evidence>
<dbReference type="Proteomes" id="UP001500928">
    <property type="component" value="Unassembled WGS sequence"/>
</dbReference>
<dbReference type="SUPFAM" id="SSF55785">
    <property type="entry name" value="PYP-like sensor domain (PAS domain)"/>
    <property type="match status" value="1"/>
</dbReference>
<evidence type="ECO:0000313" key="2">
    <source>
        <dbReference type="Proteomes" id="UP001500928"/>
    </source>
</evidence>
<sequence length="112" mass="12976">MLDMLEVAAAEHFDELRFGLIVTDRQGVVVGYNRFESERAGIRRDKVVGRDLFIEVAPCVNNYLVAERYHEEDALDEELDYVFTFRVRPTPVRLRLLAAAGSERQYLAIRSR</sequence>